<name>A0A1A2YZW3_9MYCO</name>
<protein>
    <submittedName>
        <fullName evidence="1">Uncharacterized protein</fullName>
    </submittedName>
</protein>
<sequence>MRHRRFDYLAYEMEFVVVRGVDIVDLFEIAAAGIDDPEGGKLGEYEIKLRPTRTARSKGTLQVGSAIWSTRPREKFHDDWFIVVRSLNKWLDPDAPPQPYAITATLMVERAEALYAELQAEVLVELEARARVQF</sequence>
<proteinExistence type="predicted"/>
<evidence type="ECO:0000313" key="2">
    <source>
        <dbReference type="Proteomes" id="UP000091846"/>
    </source>
</evidence>
<dbReference type="EMBL" id="LZKI01000073">
    <property type="protein sequence ID" value="OBI42466.1"/>
    <property type="molecule type" value="Genomic_DNA"/>
</dbReference>
<reference evidence="1 2" key="1">
    <citation type="submission" date="2016-06" db="EMBL/GenBank/DDBJ databases">
        <authorList>
            <person name="Kjaerup R.B."/>
            <person name="Dalgaard T.S."/>
            <person name="Juul-Madsen H.R."/>
        </authorList>
    </citation>
    <scope>NUCLEOTIDE SEQUENCE [LARGE SCALE GENOMIC DNA]</scope>
    <source>
        <strain evidence="1 2">E1334</strain>
    </source>
</reference>
<accession>A0A1A2YZW3</accession>
<gene>
    <name evidence="1" type="ORF">A5708_21190</name>
</gene>
<organism evidence="1 2">
    <name type="scientific">Mycobacterium colombiense</name>
    <dbReference type="NCBI Taxonomy" id="339268"/>
    <lineage>
        <taxon>Bacteria</taxon>
        <taxon>Bacillati</taxon>
        <taxon>Actinomycetota</taxon>
        <taxon>Actinomycetes</taxon>
        <taxon>Mycobacteriales</taxon>
        <taxon>Mycobacteriaceae</taxon>
        <taxon>Mycobacterium</taxon>
        <taxon>Mycobacterium avium complex (MAC)</taxon>
    </lineage>
</organism>
<comment type="caution">
    <text evidence="1">The sequence shown here is derived from an EMBL/GenBank/DDBJ whole genome shotgun (WGS) entry which is preliminary data.</text>
</comment>
<evidence type="ECO:0000313" key="1">
    <source>
        <dbReference type="EMBL" id="OBI42466.1"/>
    </source>
</evidence>
<dbReference type="Proteomes" id="UP000091846">
    <property type="component" value="Unassembled WGS sequence"/>
</dbReference>
<dbReference type="AlphaFoldDB" id="A0A1A2YZW3"/>